<reference evidence="6 7" key="1">
    <citation type="journal article" date="2015" name="Genome Biol. Evol.">
        <title>The genome of winter moth (Operophtera brumata) provides a genomic perspective on sexual dimorphism and phenology.</title>
        <authorList>
            <person name="Derks M.F."/>
            <person name="Smit S."/>
            <person name="Salis L."/>
            <person name="Schijlen E."/>
            <person name="Bossers A."/>
            <person name="Mateman C."/>
            <person name="Pijl A.S."/>
            <person name="de Ridder D."/>
            <person name="Groenen M.A."/>
            <person name="Visser M.E."/>
            <person name="Megens H.J."/>
        </authorList>
    </citation>
    <scope>NUCLEOTIDE SEQUENCE [LARGE SCALE GENOMIC DNA]</scope>
    <source>
        <strain evidence="6">WM2013NL</strain>
        <tissue evidence="6">Head and thorax</tissue>
    </source>
</reference>
<feature type="non-terminal residue" evidence="6">
    <location>
        <position position="1"/>
    </location>
</feature>
<dbReference type="SMART" id="SM00320">
    <property type="entry name" value="WD40"/>
    <property type="match status" value="6"/>
</dbReference>
<evidence type="ECO:0000313" key="7">
    <source>
        <dbReference type="Proteomes" id="UP000037510"/>
    </source>
</evidence>
<dbReference type="Gene3D" id="2.130.10.10">
    <property type="entry name" value="YVTN repeat-like/Quinoprotein amine dehydrogenase"/>
    <property type="match status" value="4"/>
</dbReference>
<feature type="repeat" description="WD" evidence="4">
    <location>
        <begin position="415"/>
        <end position="446"/>
    </location>
</feature>
<dbReference type="InterPro" id="IPR015943">
    <property type="entry name" value="WD40/YVTN_repeat-like_dom_sf"/>
</dbReference>
<feature type="repeat" description="WD" evidence="4">
    <location>
        <begin position="212"/>
        <end position="253"/>
    </location>
</feature>
<proteinExistence type="inferred from homology"/>
<dbReference type="GO" id="GO:0090090">
    <property type="term" value="P:negative regulation of canonical Wnt signaling pathway"/>
    <property type="evidence" value="ECO:0007669"/>
    <property type="project" value="TreeGrafter"/>
</dbReference>
<gene>
    <name evidence="6" type="ORF">OBRU01_15207</name>
</gene>
<evidence type="ECO:0000256" key="1">
    <source>
        <dbReference type="ARBA" id="ARBA00005969"/>
    </source>
</evidence>
<dbReference type="InterPro" id="IPR001680">
    <property type="entry name" value="WD40_rpt"/>
</dbReference>
<evidence type="ECO:0000313" key="6">
    <source>
        <dbReference type="EMBL" id="KOB71069.1"/>
    </source>
</evidence>
<dbReference type="GO" id="GO:0005667">
    <property type="term" value="C:transcription regulator complex"/>
    <property type="evidence" value="ECO:0007669"/>
    <property type="project" value="TreeGrafter"/>
</dbReference>
<comment type="caution">
    <text evidence="6">The sequence shown here is derived from an EMBL/GenBank/DDBJ whole genome shotgun (WGS) entry which is preliminary data.</text>
</comment>
<feature type="compositionally biased region" description="Low complexity" evidence="5">
    <location>
        <begin position="24"/>
        <end position="36"/>
    </location>
</feature>
<comment type="similarity">
    <text evidence="1">Belongs to the WD repeat Groucho/TLE family.</text>
</comment>
<dbReference type="Proteomes" id="UP000037510">
    <property type="component" value="Unassembled WGS sequence"/>
</dbReference>
<dbReference type="PROSITE" id="PS50294">
    <property type="entry name" value="WD_REPEATS_REGION"/>
    <property type="match status" value="1"/>
</dbReference>
<dbReference type="SUPFAM" id="SSF50998">
    <property type="entry name" value="Quinoprotein alcohol dehydrogenase-like"/>
    <property type="match status" value="1"/>
</dbReference>
<evidence type="ECO:0000256" key="4">
    <source>
        <dbReference type="PROSITE-ProRule" id="PRU00221"/>
    </source>
</evidence>
<protein>
    <submittedName>
        <fullName evidence="6">Groucho</fullName>
    </submittedName>
</protein>
<dbReference type="PROSITE" id="PS00678">
    <property type="entry name" value="WD_REPEATS_1"/>
    <property type="match status" value="1"/>
</dbReference>
<dbReference type="GO" id="GO:0005634">
    <property type="term" value="C:nucleus"/>
    <property type="evidence" value="ECO:0007669"/>
    <property type="project" value="InterPro"/>
</dbReference>
<sequence length="515" mass="55796">EERGSPAVRVEGGERAENGPRPPSRSGSSSSRSTPKSSKDEKPGTPSGKLPRSSTPTNATCRGYPFPGYPSSAPVPFPADALVGPGIPRGARQVAVLPHGEVVCAVALSLGGARHAYTGGKGCVKLWDITSPGAPSSLEPLSQLDCLQRDNYIRSVKLLPDGRTLIVGGEASNLSIWDLASPTPRMRAELTCCSDGNIAVWDLHNQTLVRQFQGHTDGASCIDISGDGTRLWTGGLDNTVRSWDLREGRQLHQHDFSSQIFSLGYCPTANDNTVRSWDLREGRQLHQHDFSSQIFSLGYCPTGEILARILSQLTTTRCAAGTCARAGSCTSTTSPARYYRSDTVPQVLHAGKPDRYQLLLHESCVLSLRFAASGKWFVSTGKDNLLNAWRTPYGASIFQVSITTIPPSKPDRYQLLLHESCVLSLRFAASGKWFVSTGKDNLLNAWRTPYGASIFQVSITTIPPSKPDRYQQLLHESCVLSLRFAASGNCDISADDKFIVTGSGDKKATVYEVMY</sequence>
<dbReference type="PANTHER" id="PTHR10814">
    <property type="entry name" value="TRANSDUCIN-LIKE ENHANCER PROTEIN"/>
    <property type="match status" value="1"/>
</dbReference>
<keyword evidence="2 4" id="KW-0853">WD repeat</keyword>
<feature type="region of interest" description="Disordered" evidence="5">
    <location>
        <begin position="1"/>
        <end position="65"/>
    </location>
</feature>
<evidence type="ECO:0000256" key="3">
    <source>
        <dbReference type="ARBA" id="ARBA00022737"/>
    </source>
</evidence>
<dbReference type="SUPFAM" id="SSF50978">
    <property type="entry name" value="WD40 repeat-like"/>
    <property type="match status" value="1"/>
</dbReference>
<organism evidence="6 7">
    <name type="scientific">Operophtera brumata</name>
    <name type="common">Winter moth</name>
    <name type="synonym">Phalaena brumata</name>
    <dbReference type="NCBI Taxonomy" id="104452"/>
    <lineage>
        <taxon>Eukaryota</taxon>
        <taxon>Metazoa</taxon>
        <taxon>Ecdysozoa</taxon>
        <taxon>Arthropoda</taxon>
        <taxon>Hexapoda</taxon>
        <taxon>Insecta</taxon>
        <taxon>Pterygota</taxon>
        <taxon>Neoptera</taxon>
        <taxon>Endopterygota</taxon>
        <taxon>Lepidoptera</taxon>
        <taxon>Glossata</taxon>
        <taxon>Ditrysia</taxon>
        <taxon>Geometroidea</taxon>
        <taxon>Geometridae</taxon>
        <taxon>Larentiinae</taxon>
        <taxon>Operophtera</taxon>
    </lineage>
</organism>
<dbReference type="PROSITE" id="PS50082">
    <property type="entry name" value="WD_REPEATS_2"/>
    <property type="match status" value="3"/>
</dbReference>
<keyword evidence="7" id="KW-1185">Reference proteome</keyword>
<accession>A0A0L7L6U4</accession>
<dbReference type="InterPro" id="IPR036322">
    <property type="entry name" value="WD40_repeat_dom_sf"/>
</dbReference>
<evidence type="ECO:0000256" key="5">
    <source>
        <dbReference type="SAM" id="MobiDB-lite"/>
    </source>
</evidence>
<dbReference type="GO" id="GO:0003714">
    <property type="term" value="F:transcription corepressor activity"/>
    <property type="evidence" value="ECO:0007669"/>
    <property type="project" value="TreeGrafter"/>
</dbReference>
<keyword evidence="3" id="KW-0677">Repeat</keyword>
<dbReference type="STRING" id="104452.A0A0L7L6U4"/>
<dbReference type="InterPro" id="IPR019775">
    <property type="entry name" value="WD40_repeat_CS"/>
</dbReference>
<dbReference type="InterPro" id="IPR009146">
    <property type="entry name" value="Groucho_enhance"/>
</dbReference>
<dbReference type="InterPro" id="IPR011047">
    <property type="entry name" value="Quinoprotein_ADH-like_sf"/>
</dbReference>
<dbReference type="PANTHER" id="PTHR10814:SF21">
    <property type="entry name" value="PROTEIN GROUCHO"/>
    <property type="match status" value="1"/>
</dbReference>
<dbReference type="EMBL" id="JTDY01002628">
    <property type="protein sequence ID" value="KOB71069.1"/>
    <property type="molecule type" value="Genomic_DNA"/>
</dbReference>
<dbReference type="AlphaFoldDB" id="A0A0L7L6U4"/>
<name>A0A0L7L6U4_OPEBR</name>
<evidence type="ECO:0000256" key="2">
    <source>
        <dbReference type="ARBA" id="ARBA00022574"/>
    </source>
</evidence>
<dbReference type="Pfam" id="PF00400">
    <property type="entry name" value="WD40"/>
    <property type="match status" value="4"/>
</dbReference>
<feature type="repeat" description="WD" evidence="4">
    <location>
        <begin position="358"/>
        <end position="389"/>
    </location>
</feature>